<dbReference type="Gene3D" id="3.90.660.10">
    <property type="match status" value="1"/>
</dbReference>
<dbReference type="Proteomes" id="UP000265745">
    <property type="component" value="Unassembled WGS sequence"/>
</dbReference>
<dbReference type="Gene3D" id="3.50.50.60">
    <property type="entry name" value="FAD/NAD(P)-binding domain"/>
    <property type="match status" value="1"/>
</dbReference>
<sequence>MTHNHNIAIIGAGLAGISAAQALTQSGHRVTLYDKSRGSGGRMCSKRTTEGDFDIGAQYFTARDSQFRQEVKRWLDQGWVTEWNPRLYRYDDNGLTPSEDDQQRFVGTPRMTAWSRHLLEGLELVGETRIVRLHPEADRQWLLVDEHDRHYGPYDRVVIATPAPQAVPLLEAAPQLAQTAAQVQMEAGWAVAMAFEQPLTTSVDACFVRTGPLDWVARNSSKPGRAGLDTWVVQSTASWAEGHLDLKPEAVTQQLGQALAEVLGLHLPPPVQSHAHRWLYARPNGEYNWGALAAPELGVYVCGDWCLGGRLENAWLSGLQAARTLT</sequence>
<dbReference type="Pfam" id="PF01593">
    <property type="entry name" value="Amino_oxidase"/>
    <property type="match status" value="1"/>
</dbReference>
<dbReference type="OrthoDB" id="5792777at2"/>
<dbReference type="RefSeq" id="WP_119702054.1">
    <property type="nucleotide sequence ID" value="NZ_QJSA01000018.1"/>
</dbReference>
<keyword evidence="3" id="KW-1185">Reference proteome</keyword>
<dbReference type="InterPro" id="IPR002937">
    <property type="entry name" value="Amino_oxidase"/>
</dbReference>
<organism evidence="2 3">
    <name type="scientific">Pseudomonas jilinensis</name>
    <dbReference type="NCBI Taxonomy" id="2078689"/>
    <lineage>
        <taxon>Bacteria</taxon>
        <taxon>Pseudomonadati</taxon>
        <taxon>Pseudomonadota</taxon>
        <taxon>Gammaproteobacteria</taxon>
        <taxon>Pseudomonadales</taxon>
        <taxon>Pseudomonadaceae</taxon>
        <taxon>Pseudomonas</taxon>
    </lineage>
</organism>
<protein>
    <submittedName>
        <fullName evidence="2">FAD-dependent oxidoreductase</fullName>
    </submittedName>
</protein>
<comment type="caution">
    <text evidence="2">The sequence shown here is derived from an EMBL/GenBank/DDBJ whole genome shotgun (WGS) entry which is preliminary data.</text>
</comment>
<dbReference type="PRINTS" id="PR00419">
    <property type="entry name" value="ADXRDTASE"/>
</dbReference>
<reference evidence="2 3" key="1">
    <citation type="submission" date="2018-06" db="EMBL/GenBank/DDBJ databases">
        <title>Pseudomonas jilinensis sp. nov., isolated from the production water of Jilin Oilfield in China.</title>
        <authorList>
            <person name="Wang J."/>
        </authorList>
    </citation>
    <scope>NUCLEOTIDE SEQUENCE [LARGE SCALE GENOMIC DNA]</scope>
    <source>
        <strain evidence="2 3">JS15-10A1</strain>
    </source>
</reference>
<dbReference type="InterPro" id="IPR036188">
    <property type="entry name" value="FAD/NAD-bd_sf"/>
</dbReference>
<name>A0A396RT68_9PSED</name>
<dbReference type="Pfam" id="PF13450">
    <property type="entry name" value="NAD_binding_8"/>
    <property type="match status" value="1"/>
</dbReference>
<dbReference type="PANTHER" id="PTHR16128:SF5">
    <property type="entry name" value="FAD_NAD(P)-BINDING OXIDOREDUCTASE FAMILY PROTEIN"/>
    <property type="match status" value="1"/>
</dbReference>
<dbReference type="SUPFAM" id="SSF51905">
    <property type="entry name" value="FAD/NAD(P)-binding domain"/>
    <property type="match status" value="1"/>
</dbReference>
<dbReference type="EMBL" id="QJSA01000018">
    <property type="protein sequence ID" value="RHW19824.1"/>
    <property type="molecule type" value="Genomic_DNA"/>
</dbReference>
<gene>
    <name evidence="2" type="ORF">C2846_16950</name>
</gene>
<feature type="domain" description="Amine oxidase" evidence="1">
    <location>
        <begin position="116"/>
        <end position="324"/>
    </location>
</feature>
<evidence type="ECO:0000259" key="1">
    <source>
        <dbReference type="Pfam" id="PF01593"/>
    </source>
</evidence>
<evidence type="ECO:0000313" key="3">
    <source>
        <dbReference type="Proteomes" id="UP000265745"/>
    </source>
</evidence>
<dbReference type="PANTHER" id="PTHR16128">
    <property type="entry name" value="FAD/NAD(P)-BINDING OXIDOREDUCTASE FAMILY PROTEIN"/>
    <property type="match status" value="1"/>
</dbReference>
<evidence type="ECO:0000313" key="2">
    <source>
        <dbReference type="EMBL" id="RHW19824.1"/>
    </source>
</evidence>
<dbReference type="GO" id="GO:0016491">
    <property type="term" value="F:oxidoreductase activity"/>
    <property type="evidence" value="ECO:0007669"/>
    <property type="project" value="InterPro"/>
</dbReference>
<proteinExistence type="predicted"/>
<dbReference type="AlphaFoldDB" id="A0A396RT68"/>
<accession>A0A396RT68</accession>